<dbReference type="Gene3D" id="3.30.40.10">
    <property type="entry name" value="Zinc/RING finger domain, C3HC4 (zinc finger)"/>
    <property type="match status" value="1"/>
</dbReference>
<dbReference type="PANTHER" id="PTHR46803">
    <property type="entry name" value="E3 UBIQUITIN-PROTEIN LIGASE CHIP"/>
    <property type="match status" value="1"/>
</dbReference>
<feature type="domain" description="U-box" evidence="6">
    <location>
        <begin position="200"/>
        <end position="273"/>
    </location>
</feature>
<dbReference type="GO" id="GO:0071218">
    <property type="term" value="P:cellular response to misfolded protein"/>
    <property type="evidence" value="ECO:0007669"/>
    <property type="project" value="TreeGrafter"/>
</dbReference>
<comment type="catalytic activity">
    <reaction evidence="1">
        <text>S-ubiquitinyl-[E2 ubiquitin-conjugating enzyme]-L-cysteine + [acceptor protein]-L-lysine = [E2 ubiquitin-conjugating enzyme]-L-cysteine + N(6)-ubiquitinyl-[acceptor protein]-L-lysine.</text>
        <dbReference type="EC" id="2.3.2.27"/>
    </reaction>
</comment>
<dbReference type="InterPro" id="IPR013083">
    <property type="entry name" value="Znf_RING/FYVE/PHD"/>
</dbReference>
<dbReference type="GO" id="GO:0005737">
    <property type="term" value="C:cytoplasm"/>
    <property type="evidence" value="ECO:0007669"/>
    <property type="project" value="TreeGrafter"/>
</dbReference>
<dbReference type="InterPro" id="IPR019734">
    <property type="entry name" value="TPR_rpt"/>
</dbReference>
<dbReference type="PROSITE" id="PS51698">
    <property type="entry name" value="U_BOX"/>
    <property type="match status" value="1"/>
</dbReference>
<evidence type="ECO:0000256" key="5">
    <source>
        <dbReference type="ARBA" id="ARBA00023110"/>
    </source>
</evidence>
<dbReference type="GO" id="GO:0000209">
    <property type="term" value="P:protein polyubiquitination"/>
    <property type="evidence" value="ECO:0007669"/>
    <property type="project" value="TreeGrafter"/>
</dbReference>
<evidence type="ECO:0000256" key="2">
    <source>
        <dbReference type="ARBA" id="ARBA00022679"/>
    </source>
</evidence>
<dbReference type="SUPFAM" id="SSF48452">
    <property type="entry name" value="TPR-like"/>
    <property type="match status" value="1"/>
</dbReference>
<protein>
    <recommendedName>
        <fullName evidence="6">U-box domain-containing protein</fullName>
    </recommendedName>
</protein>
<dbReference type="InterPro" id="IPR003613">
    <property type="entry name" value="Ubox_domain"/>
</dbReference>
<dbReference type="Proteomes" id="UP000829685">
    <property type="component" value="Unassembled WGS sequence"/>
</dbReference>
<proteinExistence type="predicted"/>
<keyword evidence="5" id="KW-0697">Rotamase</keyword>
<dbReference type="SMART" id="SM00504">
    <property type="entry name" value="Ubox"/>
    <property type="match status" value="1"/>
</dbReference>
<dbReference type="SUPFAM" id="SSF57850">
    <property type="entry name" value="RING/U-box"/>
    <property type="match status" value="1"/>
</dbReference>
<name>A0A9Q0ARZ5_9PEZI</name>
<evidence type="ECO:0000256" key="3">
    <source>
        <dbReference type="ARBA" id="ARBA00022737"/>
    </source>
</evidence>
<keyword evidence="2" id="KW-0808">Transferase</keyword>
<dbReference type="GO" id="GO:0051087">
    <property type="term" value="F:protein-folding chaperone binding"/>
    <property type="evidence" value="ECO:0007669"/>
    <property type="project" value="TreeGrafter"/>
</dbReference>
<evidence type="ECO:0000313" key="7">
    <source>
        <dbReference type="EMBL" id="KAI1877612.1"/>
    </source>
</evidence>
<dbReference type="Pfam" id="PF04564">
    <property type="entry name" value="U-box"/>
    <property type="match status" value="1"/>
</dbReference>
<dbReference type="GO" id="GO:0045862">
    <property type="term" value="P:positive regulation of proteolysis"/>
    <property type="evidence" value="ECO:0007669"/>
    <property type="project" value="TreeGrafter"/>
</dbReference>
<dbReference type="AlphaFoldDB" id="A0A9Q0ARZ5"/>
<dbReference type="SMART" id="SM00028">
    <property type="entry name" value="TPR"/>
    <property type="match status" value="3"/>
</dbReference>
<dbReference type="PANTHER" id="PTHR46803:SF2">
    <property type="entry name" value="E3 UBIQUITIN-PROTEIN LIGASE CHIP"/>
    <property type="match status" value="1"/>
</dbReference>
<keyword evidence="3" id="KW-0677">Repeat</keyword>
<dbReference type="GO" id="GO:0061630">
    <property type="term" value="F:ubiquitin protein ligase activity"/>
    <property type="evidence" value="ECO:0007669"/>
    <property type="project" value="UniProtKB-EC"/>
</dbReference>
<dbReference type="GO" id="GO:0043161">
    <property type="term" value="P:proteasome-mediated ubiquitin-dependent protein catabolic process"/>
    <property type="evidence" value="ECO:0007669"/>
    <property type="project" value="TreeGrafter"/>
</dbReference>
<accession>A0A9Q0ARZ5</accession>
<evidence type="ECO:0000313" key="8">
    <source>
        <dbReference type="Proteomes" id="UP000829685"/>
    </source>
</evidence>
<keyword evidence="8" id="KW-1185">Reference proteome</keyword>
<dbReference type="GO" id="GO:0003755">
    <property type="term" value="F:peptidyl-prolyl cis-trans isomerase activity"/>
    <property type="evidence" value="ECO:0007669"/>
    <property type="project" value="UniProtKB-KW"/>
</dbReference>
<dbReference type="Gene3D" id="1.25.40.10">
    <property type="entry name" value="Tetratricopeptide repeat domain"/>
    <property type="match status" value="1"/>
</dbReference>
<dbReference type="OrthoDB" id="629492at2759"/>
<evidence type="ECO:0000259" key="6">
    <source>
        <dbReference type="PROSITE" id="PS51698"/>
    </source>
</evidence>
<keyword evidence="4" id="KW-0833">Ubl conjugation pathway</keyword>
<evidence type="ECO:0000256" key="1">
    <source>
        <dbReference type="ARBA" id="ARBA00000900"/>
    </source>
</evidence>
<dbReference type="InterPro" id="IPR011990">
    <property type="entry name" value="TPR-like_helical_dom_sf"/>
</dbReference>
<comment type="caution">
    <text evidence="7">The sequence shown here is derived from an EMBL/GenBank/DDBJ whole genome shotgun (WGS) entry which is preliminary data.</text>
</comment>
<evidence type="ECO:0000256" key="4">
    <source>
        <dbReference type="ARBA" id="ARBA00022786"/>
    </source>
</evidence>
<organism evidence="7 8">
    <name type="scientific">Neoarthrinium moseri</name>
    <dbReference type="NCBI Taxonomy" id="1658444"/>
    <lineage>
        <taxon>Eukaryota</taxon>
        <taxon>Fungi</taxon>
        <taxon>Dikarya</taxon>
        <taxon>Ascomycota</taxon>
        <taxon>Pezizomycotina</taxon>
        <taxon>Sordariomycetes</taxon>
        <taxon>Xylariomycetidae</taxon>
        <taxon>Amphisphaeriales</taxon>
        <taxon>Apiosporaceae</taxon>
        <taxon>Neoarthrinium</taxon>
    </lineage>
</organism>
<keyword evidence="5" id="KW-0413">Isomerase</keyword>
<gene>
    <name evidence="7" type="ORF">JX265_003620</name>
</gene>
<reference evidence="7" key="1">
    <citation type="submission" date="2021-03" db="EMBL/GenBank/DDBJ databases">
        <title>Revisited historic fungal species revealed as producer of novel bioactive compounds through whole genome sequencing and comparative genomics.</title>
        <authorList>
            <person name="Vignolle G.A."/>
            <person name="Hochenegger N."/>
            <person name="Mach R.L."/>
            <person name="Mach-Aigner A.R."/>
            <person name="Javad Rahimi M."/>
            <person name="Salim K.A."/>
            <person name="Chan C.M."/>
            <person name="Lim L.B.L."/>
            <person name="Cai F."/>
            <person name="Druzhinina I.S."/>
            <person name="U'Ren J.M."/>
            <person name="Derntl C."/>
        </authorList>
    </citation>
    <scope>NUCLEOTIDE SEQUENCE</scope>
    <source>
        <strain evidence="7">TUCIM 5799</strain>
    </source>
</reference>
<dbReference type="GO" id="GO:0006515">
    <property type="term" value="P:protein quality control for misfolded or incompletely synthesized proteins"/>
    <property type="evidence" value="ECO:0007669"/>
    <property type="project" value="TreeGrafter"/>
</dbReference>
<dbReference type="EMBL" id="JAFIMR010000006">
    <property type="protein sequence ID" value="KAI1877612.1"/>
    <property type="molecule type" value="Genomic_DNA"/>
</dbReference>
<sequence>MQHNKDPARATALKNEGNKLYQSGDFVGAESLYSKAIIADDANPALYTNRAMARLKLKLWDSAISDCQACLTLNLESMKANYYLAQANIELHNYEDALSAALRAHALCISQNDKSLPQVTSTVLRCKKENWEQKEKRRTRENQMLEDELLALMEREKEEMLETCDTEGLRDEVRGEWDDKASDLRRTFEQARQGDDKQRIVPDWMIDEISFNIFIDPVTTKTGKSYERASILEHLRRSPTDPLTREPLLPSDLRPNLALRQACEEFLKDNGWAADW</sequence>